<dbReference type="EMBL" id="JASCZI010121200">
    <property type="protein sequence ID" value="MED6160488.1"/>
    <property type="molecule type" value="Genomic_DNA"/>
</dbReference>
<accession>A0ABU6ULG4</accession>
<evidence type="ECO:0000313" key="2">
    <source>
        <dbReference type="Proteomes" id="UP001341840"/>
    </source>
</evidence>
<dbReference type="Proteomes" id="UP001341840">
    <property type="component" value="Unassembled WGS sequence"/>
</dbReference>
<sequence length="180" mass="20172">MSGLVGLGKRVWRAPDLGEGVTGLGWVTESMHIHVMNECGLENGTMHEVGAMKTNEGKVEIDASAEIMGYGLVIHEAIGQMHWWEDYAEGYWWVRWYRLDAKVVSSGGVWDRVWWVYVVGLGGRTRVWDYIWGTFTRGQSVTWVSEVGARLLRCKVGPQLDVVQAWWGVLARNMVGGSSG</sequence>
<reference evidence="1 2" key="1">
    <citation type="journal article" date="2023" name="Plants (Basel)">
        <title>Bridging the Gap: Combining Genomics and Transcriptomics Approaches to Understand Stylosanthes scabra, an Orphan Legume from the Brazilian Caatinga.</title>
        <authorList>
            <person name="Ferreira-Neto J.R.C."/>
            <person name="da Silva M.D."/>
            <person name="Binneck E."/>
            <person name="de Melo N.F."/>
            <person name="da Silva R.H."/>
            <person name="de Melo A.L.T.M."/>
            <person name="Pandolfi V."/>
            <person name="Bustamante F.O."/>
            <person name="Brasileiro-Vidal A.C."/>
            <person name="Benko-Iseppon A.M."/>
        </authorList>
    </citation>
    <scope>NUCLEOTIDE SEQUENCE [LARGE SCALE GENOMIC DNA]</scope>
    <source>
        <tissue evidence="1">Leaves</tissue>
    </source>
</reference>
<comment type="caution">
    <text evidence="1">The sequence shown here is derived from an EMBL/GenBank/DDBJ whole genome shotgun (WGS) entry which is preliminary data.</text>
</comment>
<proteinExistence type="predicted"/>
<protein>
    <submittedName>
        <fullName evidence="1">Uncharacterized protein</fullName>
    </submittedName>
</protein>
<keyword evidence="2" id="KW-1185">Reference proteome</keyword>
<gene>
    <name evidence="1" type="ORF">PIB30_051883</name>
</gene>
<organism evidence="1 2">
    <name type="scientific">Stylosanthes scabra</name>
    <dbReference type="NCBI Taxonomy" id="79078"/>
    <lineage>
        <taxon>Eukaryota</taxon>
        <taxon>Viridiplantae</taxon>
        <taxon>Streptophyta</taxon>
        <taxon>Embryophyta</taxon>
        <taxon>Tracheophyta</taxon>
        <taxon>Spermatophyta</taxon>
        <taxon>Magnoliopsida</taxon>
        <taxon>eudicotyledons</taxon>
        <taxon>Gunneridae</taxon>
        <taxon>Pentapetalae</taxon>
        <taxon>rosids</taxon>
        <taxon>fabids</taxon>
        <taxon>Fabales</taxon>
        <taxon>Fabaceae</taxon>
        <taxon>Papilionoideae</taxon>
        <taxon>50 kb inversion clade</taxon>
        <taxon>dalbergioids sensu lato</taxon>
        <taxon>Dalbergieae</taxon>
        <taxon>Pterocarpus clade</taxon>
        <taxon>Stylosanthes</taxon>
    </lineage>
</organism>
<evidence type="ECO:0000313" key="1">
    <source>
        <dbReference type="EMBL" id="MED6160488.1"/>
    </source>
</evidence>
<name>A0ABU6ULG4_9FABA</name>